<sequence>MAHPPRYSSARMKAPTRTWNDIRDESDKGGITGVVDGETPVTKRVVCPESDSELEKEPLRSHGSIMPLRWVMNNKLSLS</sequence>
<evidence type="ECO:0000313" key="3">
    <source>
        <dbReference type="Proteomes" id="UP000011761"/>
    </source>
</evidence>
<keyword evidence="3" id="KW-1185">Reference proteome</keyword>
<organism evidence="2 3">
    <name type="scientific">Baudoinia panamericana (strain UAMH 10762)</name>
    <name type="common">Angels' share fungus</name>
    <name type="synonym">Baudoinia compniacensis (strain UAMH 10762)</name>
    <dbReference type="NCBI Taxonomy" id="717646"/>
    <lineage>
        <taxon>Eukaryota</taxon>
        <taxon>Fungi</taxon>
        <taxon>Dikarya</taxon>
        <taxon>Ascomycota</taxon>
        <taxon>Pezizomycotina</taxon>
        <taxon>Dothideomycetes</taxon>
        <taxon>Dothideomycetidae</taxon>
        <taxon>Mycosphaerellales</taxon>
        <taxon>Teratosphaeriaceae</taxon>
        <taxon>Baudoinia</taxon>
    </lineage>
</organism>
<accession>M2LRU9</accession>
<dbReference type="KEGG" id="bcom:BAUCODRAFT_32947"/>
<protein>
    <submittedName>
        <fullName evidence="2">Uncharacterized protein</fullName>
    </submittedName>
</protein>
<name>M2LRU9_BAUPA</name>
<dbReference type="EMBL" id="KB445554">
    <property type="protein sequence ID" value="EMC97202.1"/>
    <property type="molecule type" value="Genomic_DNA"/>
</dbReference>
<evidence type="ECO:0000313" key="2">
    <source>
        <dbReference type="EMBL" id="EMC97202.1"/>
    </source>
</evidence>
<dbReference type="GeneID" id="19111905"/>
<proteinExistence type="predicted"/>
<dbReference type="RefSeq" id="XP_007675210.1">
    <property type="nucleotide sequence ID" value="XM_007677020.1"/>
</dbReference>
<evidence type="ECO:0000256" key="1">
    <source>
        <dbReference type="SAM" id="MobiDB-lite"/>
    </source>
</evidence>
<dbReference type="Proteomes" id="UP000011761">
    <property type="component" value="Unassembled WGS sequence"/>
</dbReference>
<dbReference type="AlphaFoldDB" id="M2LRU9"/>
<gene>
    <name evidence="2" type="ORF">BAUCODRAFT_32947</name>
</gene>
<dbReference type="HOGENOM" id="CLU_2605660_0_0_1"/>
<reference evidence="2 3" key="1">
    <citation type="journal article" date="2012" name="PLoS Pathog.">
        <title>Diverse lifestyles and strategies of plant pathogenesis encoded in the genomes of eighteen Dothideomycetes fungi.</title>
        <authorList>
            <person name="Ohm R.A."/>
            <person name="Feau N."/>
            <person name="Henrissat B."/>
            <person name="Schoch C.L."/>
            <person name="Horwitz B.A."/>
            <person name="Barry K.W."/>
            <person name="Condon B.J."/>
            <person name="Copeland A.C."/>
            <person name="Dhillon B."/>
            <person name="Glaser F."/>
            <person name="Hesse C.N."/>
            <person name="Kosti I."/>
            <person name="LaButti K."/>
            <person name="Lindquist E.A."/>
            <person name="Lucas S."/>
            <person name="Salamov A.A."/>
            <person name="Bradshaw R.E."/>
            <person name="Ciuffetti L."/>
            <person name="Hamelin R.C."/>
            <person name="Kema G.H.J."/>
            <person name="Lawrence C."/>
            <person name="Scott J.A."/>
            <person name="Spatafora J.W."/>
            <person name="Turgeon B.G."/>
            <person name="de Wit P.J.G.M."/>
            <person name="Zhong S."/>
            <person name="Goodwin S.B."/>
            <person name="Grigoriev I.V."/>
        </authorList>
    </citation>
    <scope>NUCLEOTIDE SEQUENCE [LARGE SCALE GENOMIC DNA]</scope>
    <source>
        <strain evidence="2 3">UAMH 10762</strain>
    </source>
</reference>
<feature type="region of interest" description="Disordered" evidence="1">
    <location>
        <begin position="1"/>
        <end position="37"/>
    </location>
</feature>